<proteinExistence type="predicted"/>
<dbReference type="InterPro" id="IPR049044">
    <property type="entry name" value="RIF2_ASCE"/>
</dbReference>
<reference evidence="1" key="1">
    <citation type="submission" date="2022-10" db="EMBL/GenBank/DDBJ databases">
        <authorList>
            <person name="Byrne P K."/>
        </authorList>
    </citation>
    <scope>NUCLEOTIDE SEQUENCE</scope>
    <source>
        <strain evidence="1">IFO1802</strain>
    </source>
</reference>
<dbReference type="Pfam" id="PF21449">
    <property type="entry name" value="RIF2_ASCE"/>
    <property type="match status" value="1"/>
</dbReference>
<dbReference type="EMBL" id="OX365907">
    <property type="protein sequence ID" value="CAI4047249.1"/>
    <property type="molecule type" value="Genomic_DNA"/>
</dbReference>
<dbReference type="Pfam" id="PF21450">
    <property type="entry name" value="RIF2_lid"/>
    <property type="match status" value="1"/>
</dbReference>
<dbReference type="Gene3D" id="1.20.120.1650">
    <property type="match status" value="1"/>
</dbReference>
<protein>
    <submittedName>
        <fullName evidence="1">Uncharacterized protein</fullName>
    </submittedName>
</protein>
<dbReference type="InterPro" id="IPR049045">
    <property type="entry name" value="RIF2_lid"/>
</dbReference>
<dbReference type="Proteomes" id="UP001162087">
    <property type="component" value="Chromosome 12"/>
</dbReference>
<evidence type="ECO:0000313" key="2">
    <source>
        <dbReference type="Proteomes" id="UP001162087"/>
    </source>
</evidence>
<dbReference type="OrthoDB" id="4040458at2759"/>
<keyword evidence="2" id="KW-1185">Reference proteome</keyword>
<name>A0AA35J5Q7_SACK1</name>
<dbReference type="Gene3D" id="3.40.50.12060">
    <property type="match status" value="1"/>
</dbReference>
<evidence type="ECO:0000313" key="1">
    <source>
        <dbReference type="EMBL" id="CAI4047249.1"/>
    </source>
</evidence>
<organism evidence="1 2">
    <name type="scientific">Saccharomyces kudriavzevii (strain ATCC MYA-4449 / AS 2.2408 / CBS 8840 / NBRC 1802 / NCYC 2889)</name>
    <name type="common">Yeast</name>
    <dbReference type="NCBI Taxonomy" id="226230"/>
    <lineage>
        <taxon>Eukaryota</taxon>
        <taxon>Fungi</taxon>
        <taxon>Dikarya</taxon>
        <taxon>Ascomycota</taxon>
        <taxon>Saccharomycotina</taxon>
        <taxon>Saccharomycetes</taxon>
        <taxon>Saccharomycetales</taxon>
        <taxon>Saccharomycetaceae</taxon>
        <taxon>Saccharomyces</taxon>
    </lineage>
</organism>
<accession>A0AA35J5Q7</accession>
<gene>
    <name evidence="1" type="primary">SKDI12G4810</name>
    <name evidence="1" type="ORF">SKDI_12G4810</name>
</gene>
<sequence length="395" mass="45964">MQHVDSDFAPIRKSQKVVDSDKIVRAINDDLEHKNFTILRKLSLVPIKGNANSSRVSKRSSIEKRVNHGFYREFKSVALEDLSDNYSSVSYIAGLNKFLTNDLGKMEGHIVFFNQIKHIHQYADIDRRVSEILSLVDLNVVTIDMNDYFIKGIFPPNILSCYAKTRKKFRYKAQLDFGVSGNASDDTFDLMMMIIREISQNSSLNHIICFRFEQLDESSSSNVIVPSKLTEFKRILLSLQRIKNIAFKFLVYSNNTNISSLLFTTFKNELKRELTIFEIPVLTSVQVQEHLKKMIKFPSDPGNELLRLYNTLIARQLDNKKSCLVEFLEFLKDFPHPFTYLFNAYTEILVQSKTFDGLLDRINNKFTMNNYPHRSYNFKRNQRLPPKVTRGIHDI</sequence>